<evidence type="ECO:0000259" key="12">
    <source>
        <dbReference type="Pfam" id="PF21760"/>
    </source>
</evidence>
<dbReference type="HAMAP" id="MF_01463_B">
    <property type="entry name" value="SecD_B"/>
    <property type="match status" value="1"/>
</dbReference>
<keyword evidence="3" id="KW-1003">Cell membrane</keyword>
<dbReference type="Pfam" id="PF22599">
    <property type="entry name" value="SecDF_P1_head"/>
    <property type="match status" value="1"/>
</dbReference>
<evidence type="ECO:0000256" key="2">
    <source>
        <dbReference type="ARBA" id="ARBA00022448"/>
    </source>
</evidence>
<keyword evidence="5" id="KW-0653">Protein transport</keyword>
<evidence type="ECO:0000256" key="3">
    <source>
        <dbReference type="ARBA" id="ARBA00022475"/>
    </source>
</evidence>
<gene>
    <name evidence="14" type="ORF">UFOPK1961_00324</name>
    <name evidence="15" type="ORF">UFOPK3339_00166</name>
    <name evidence="16" type="ORF">UFOPK3364_00092</name>
</gene>
<dbReference type="NCBIfam" id="TIGR01129">
    <property type="entry name" value="secD"/>
    <property type="match status" value="1"/>
</dbReference>
<feature type="region of interest" description="Disordered" evidence="9">
    <location>
        <begin position="544"/>
        <end position="575"/>
    </location>
</feature>
<evidence type="ECO:0000256" key="9">
    <source>
        <dbReference type="SAM" id="MobiDB-lite"/>
    </source>
</evidence>
<reference evidence="14" key="1">
    <citation type="submission" date="2020-05" db="EMBL/GenBank/DDBJ databases">
        <authorList>
            <person name="Chiriac C."/>
            <person name="Salcher M."/>
            <person name="Ghai R."/>
            <person name="Kavagutti S V."/>
        </authorList>
    </citation>
    <scope>NUCLEOTIDE SEQUENCE</scope>
</reference>
<evidence type="ECO:0000256" key="5">
    <source>
        <dbReference type="ARBA" id="ARBA00022927"/>
    </source>
</evidence>
<dbReference type="GO" id="GO:0006886">
    <property type="term" value="P:intracellular protein transport"/>
    <property type="evidence" value="ECO:0007669"/>
    <property type="project" value="InterPro"/>
</dbReference>
<feature type="transmembrane region" description="Helical" evidence="10">
    <location>
        <begin position="405"/>
        <end position="430"/>
    </location>
</feature>
<dbReference type="EMBL" id="CAFBLO010000004">
    <property type="protein sequence ID" value="CAB4858069.1"/>
    <property type="molecule type" value="Genomic_DNA"/>
</dbReference>
<feature type="transmembrane region" description="Helical" evidence="10">
    <location>
        <begin position="483"/>
        <end position="506"/>
    </location>
</feature>
<feature type="transmembrane region" description="Helical" evidence="10">
    <location>
        <begin position="379"/>
        <end position="399"/>
    </location>
</feature>
<keyword evidence="2" id="KW-0813">Transport</keyword>
<dbReference type="InterPro" id="IPR055344">
    <property type="entry name" value="SecD_SecF_C_bact"/>
</dbReference>
<sequence length="575" mass="60428">MATTSTSSRARRALVWLAVIFAAFGAMIASGIVFDNAGWSPKLALDLEGGTQIILNPQIAVGATITEEELAQAVGIIRQRVDATGVSEAEVTTQGGTNIVVSIPGTPDQATLDRIRSSAKLEFRPVLITDASDIVSQVATNVADALAKDPTADLSTLGTPQTPATWTVPTAEPTNFSDLNWVTPEIYQTYLTTSCDALDAAGANTADPTKPLTVCSDDQYSKFILGPVEVDGTMVSNATANYLAGANGVQTNEWGVYLTFNAAGTTAFADVTARLTTLVGAQNQFAIVLDGKVISAPRTLAAIPDGKPVISGSFTEISSKALADQLKFGALPIGFEVQSSDTVTPTLGVAQLESGLIAGAIGLLLVVVYALFQYRALAIVTISSLATAGLLTYVVITYLSQSNGYRLSLAGVAGLIVAIGITADSFIVYFERVRDELREGRTLVSAVETGWKRASRTIIVSGAVNLLAAIVLFALAVGNVRGFAFTLGVTTIVDLVIVMLFTHPLLQLIARTRFFSSGHPWSGLDGSALGAVYRGRGEFRVDQSVSSGKRSRVSKEAHKRRSIAERNATDNGGDK</sequence>
<dbReference type="Gene3D" id="1.20.1640.10">
    <property type="entry name" value="Multidrug efflux transporter AcrB transmembrane domain"/>
    <property type="match status" value="1"/>
</dbReference>
<feature type="domain" description="Protein translocase subunit SecDF P1" evidence="12">
    <location>
        <begin position="71"/>
        <end position="126"/>
    </location>
</feature>
<dbReference type="PANTHER" id="PTHR30081:SF1">
    <property type="entry name" value="PROTEIN TRANSLOCASE SUBUNIT SECD"/>
    <property type="match status" value="1"/>
</dbReference>
<dbReference type="SUPFAM" id="SSF82866">
    <property type="entry name" value="Multidrug efflux transporter AcrB transmembrane domain"/>
    <property type="match status" value="1"/>
</dbReference>
<evidence type="ECO:0000259" key="11">
    <source>
        <dbReference type="Pfam" id="PF02355"/>
    </source>
</evidence>
<name>A0A6J6IIA7_9ZZZZ</name>
<dbReference type="AlphaFoldDB" id="A0A6J6IIA7"/>
<evidence type="ECO:0000313" key="14">
    <source>
        <dbReference type="EMBL" id="CAB4624200.1"/>
    </source>
</evidence>
<organism evidence="14">
    <name type="scientific">freshwater metagenome</name>
    <dbReference type="NCBI Taxonomy" id="449393"/>
    <lineage>
        <taxon>unclassified sequences</taxon>
        <taxon>metagenomes</taxon>
        <taxon>ecological metagenomes</taxon>
    </lineage>
</organism>
<evidence type="ECO:0000256" key="7">
    <source>
        <dbReference type="ARBA" id="ARBA00023010"/>
    </source>
</evidence>
<feature type="compositionally biased region" description="Basic and acidic residues" evidence="9">
    <location>
        <begin position="562"/>
        <end position="575"/>
    </location>
</feature>
<dbReference type="NCBIfam" id="TIGR00916">
    <property type="entry name" value="2A0604s01"/>
    <property type="match status" value="1"/>
</dbReference>
<dbReference type="GO" id="GO:0015450">
    <property type="term" value="F:protein-transporting ATPase activity"/>
    <property type="evidence" value="ECO:0007669"/>
    <property type="project" value="InterPro"/>
</dbReference>
<dbReference type="InterPro" id="IPR005791">
    <property type="entry name" value="SecD"/>
</dbReference>
<comment type="subcellular location">
    <subcellularLocation>
        <location evidence="1">Cell membrane</location>
        <topology evidence="1">Multi-pass membrane protein</topology>
    </subcellularLocation>
</comment>
<dbReference type="InterPro" id="IPR048634">
    <property type="entry name" value="SecD_SecF_C"/>
</dbReference>
<evidence type="ECO:0000256" key="6">
    <source>
        <dbReference type="ARBA" id="ARBA00022989"/>
    </source>
</evidence>
<dbReference type="InterPro" id="IPR048631">
    <property type="entry name" value="SecD_1st"/>
</dbReference>
<proteinExistence type="inferred from homology"/>
<keyword evidence="7" id="KW-0811">Translocation</keyword>
<dbReference type="InterPro" id="IPR054384">
    <property type="entry name" value="SecDF_P1_head"/>
</dbReference>
<dbReference type="EMBL" id="CAFBLF010000014">
    <property type="protein sequence ID" value="CAB4856553.1"/>
    <property type="molecule type" value="Genomic_DNA"/>
</dbReference>
<keyword evidence="6 10" id="KW-1133">Transmembrane helix</keyword>
<evidence type="ECO:0000259" key="13">
    <source>
        <dbReference type="Pfam" id="PF22599"/>
    </source>
</evidence>
<feature type="domain" description="Protein export membrane protein SecD/SecF C-terminal" evidence="11">
    <location>
        <begin position="335"/>
        <end position="509"/>
    </location>
</feature>
<evidence type="ECO:0000256" key="10">
    <source>
        <dbReference type="SAM" id="Phobius"/>
    </source>
</evidence>
<evidence type="ECO:0000256" key="8">
    <source>
        <dbReference type="ARBA" id="ARBA00023136"/>
    </source>
</evidence>
<evidence type="ECO:0000256" key="1">
    <source>
        <dbReference type="ARBA" id="ARBA00004651"/>
    </source>
</evidence>
<dbReference type="InterPro" id="IPR022813">
    <property type="entry name" value="SecD/SecF_arch_bac"/>
</dbReference>
<dbReference type="PANTHER" id="PTHR30081">
    <property type="entry name" value="PROTEIN-EXPORT MEMBRANE PROTEIN SEC"/>
    <property type="match status" value="1"/>
</dbReference>
<dbReference type="Gene3D" id="3.30.1360.200">
    <property type="match status" value="1"/>
</dbReference>
<feature type="compositionally biased region" description="Basic residues" evidence="9">
    <location>
        <begin position="549"/>
        <end position="561"/>
    </location>
</feature>
<evidence type="ECO:0000313" key="16">
    <source>
        <dbReference type="EMBL" id="CAB4858069.1"/>
    </source>
</evidence>
<feature type="transmembrane region" description="Helical" evidence="10">
    <location>
        <begin position="354"/>
        <end position="372"/>
    </location>
</feature>
<keyword evidence="4 10" id="KW-0812">Transmembrane</keyword>
<dbReference type="GO" id="GO:0005886">
    <property type="term" value="C:plasma membrane"/>
    <property type="evidence" value="ECO:0007669"/>
    <property type="project" value="UniProtKB-SubCell"/>
</dbReference>
<dbReference type="Pfam" id="PF21760">
    <property type="entry name" value="SecD_1st"/>
    <property type="match status" value="1"/>
</dbReference>
<dbReference type="Gene3D" id="3.30.70.3220">
    <property type="match status" value="1"/>
</dbReference>
<protein>
    <submittedName>
        <fullName evidence="14">Unannotated protein</fullName>
    </submittedName>
</protein>
<accession>A0A6J6IIA7</accession>
<dbReference type="EMBL" id="CAEZVJ010000022">
    <property type="protein sequence ID" value="CAB4624200.1"/>
    <property type="molecule type" value="Genomic_DNA"/>
</dbReference>
<evidence type="ECO:0000256" key="4">
    <source>
        <dbReference type="ARBA" id="ARBA00022692"/>
    </source>
</evidence>
<feature type="transmembrane region" description="Helical" evidence="10">
    <location>
        <begin position="458"/>
        <end position="477"/>
    </location>
</feature>
<feature type="domain" description="SecDF P1 head subdomain" evidence="13">
    <location>
        <begin position="222"/>
        <end position="333"/>
    </location>
</feature>
<evidence type="ECO:0000313" key="15">
    <source>
        <dbReference type="EMBL" id="CAB4856553.1"/>
    </source>
</evidence>
<dbReference type="Pfam" id="PF02355">
    <property type="entry name" value="SecD_SecF_C"/>
    <property type="match status" value="1"/>
</dbReference>
<keyword evidence="8 10" id="KW-0472">Membrane</keyword>